<dbReference type="PANTHER" id="PTHR38474">
    <property type="entry name" value="SLR0299 PROTEIN"/>
    <property type="match status" value="1"/>
</dbReference>
<keyword evidence="2" id="KW-0808">Transferase</keyword>
<sequence length="212" mass="24793">MKKYIDIESWPRKAQYKLFKQMDYPHFNICANLDITKTYSYIKNNEIPFFKAMVFLTSKVVNNIPEFRYRIQGEKIAEYNITHPSFTIMTKPEVFSFCTVDYTGDFHCFNNKVEEKKVLLNGNVDVEDEPNRDDLIFITSIPWISFTSVTHPIHLSPTDSIPRISWGKFFKDNGELKLPFSVQVNHALMDGFHVGKYFEELQEALNKPGESL</sequence>
<dbReference type="SUPFAM" id="SSF52777">
    <property type="entry name" value="CoA-dependent acyltransferases"/>
    <property type="match status" value="1"/>
</dbReference>
<dbReference type="RefSeq" id="WP_069977415.1">
    <property type="nucleotide sequence ID" value="NZ_CP017269.1"/>
</dbReference>
<gene>
    <name evidence="2" type="ORF">Gferi_13815</name>
</gene>
<evidence type="ECO:0000256" key="1">
    <source>
        <dbReference type="PIRSR" id="PIRSR000440-1"/>
    </source>
</evidence>
<dbReference type="PIRSF" id="PIRSF000440">
    <property type="entry name" value="CAT"/>
    <property type="match status" value="1"/>
</dbReference>
<dbReference type="SMART" id="SM01059">
    <property type="entry name" value="CAT"/>
    <property type="match status" value="1"/>
</dbReference>
<reference evidence="2 3" key="1">
    <citation type="submission" date="2016-09" db="EMBL/GenBank/DDBJ databases">
        <title>Genomic analysis reveals versatility of anaerobic energy metabolism of Geosporobacter ferrireducens IRF9 of phylum Firmicutes.</title>
        <authorList>
            <person name="Kim S.-J."/>
        </authorList>
    </citation>
    <scope>NUCLEOTIDE SEQUENCE [LARGE SCALE GENOMIC DNA]</scope>
    <source>
        <strain evidence="2 3">IRF9</strain>
    </source>
</reference>
<feature type="active site" description="Proton acceptor" evidence="1">
    <location>
        <position position="186"/>
    </location>
</feature>
<evidence type="ECO:0000313" key="3">
    <source>
        <dbReference type="Proteomes" id="UP000095743"/>
    </source>
</evidence>
<dbReference type="KEGG" id="gfe:Gferi_13815"/>
<dbReference type="STRING" id="1424294.Gferi_13815"/>
<organism evidence="2 3">
    <name type="scientific">Geosporobacter ferrireducens</name>
    <dbReference type="NCBI Taxonomy" id="1424294"/>
    <lineage>
        <taxon>Bacteria</taxon>
        <taxon>Bacillati</taxon>
        <taxon>Bacillota</taxon>
        <taxon>Clostridia</taxon>
        <taxon>Peptostreptococcales</taxon>
        <taxon>Thermotaleaceae</taxon>
        <taxon>Geosporobacter</taxon>
    </lineage>
</organism>
<dbReference type="PANTHER" id="PTHR38474:SF1">
    <property type="entry name" value="SLR0299 PROTEIN"/>
    <property type="match status" value="1"/>
</dbReference>
<proteinExistence type="predicted"/>
<dbReference type="Proteomes" id="UP000095743">
    <property type="component" value="Chromosome"/>
</dbReference>
<dbReference type="InterPro" id="IPR023213">
    <property type="entry name" value="CAT-like_dom_sf"/>
</dbReference>
<dbReference type="Gene3D" id="3.30.559.10">
    <property type="entry name" value="Chloramphenicol acetyltransferase-like domain"/>
    <property type="match status" value="1"/>
</dbReference>
<keyword evidence="3" id="KW-1185">Reference proteome</keyword>
<evidence type="ECO:0000313" key="2">
    <source>
        <dbReference type="EMBL" id="AOT70553.1"/>
    </source>
</evidence>
<dbReference type="Pfam" id="PF00302">
    <property type="entry name" value="CAT"/>
    <property type="match status" value="1"/>
</dbReference>
<dbReference type="GO" id="GO:0008811">
    <property type="term" value="F:chloramphenicol O-acetyltransferase activity"/>
    <property type="evidence" value="ECO:0007669"/>
    <property type="project" value="InterPro"/>
</dbReference>
<dbReference type="InterPro" id="IPR001707">
    <property type="entry name" value="Cmp_AcTrfase"/>
</dbReference>
<name>A0A1D8GI01_9FIRM</name>
<dbReference type="EMBL" id="CP017269">
    <property type="protein sequence ID" value="AOT70553.1"/>
    <property type="molecule type" value="Genomic_DNA"/>
</dbReference>
<dbReference type="AlphaFoldDB" id="A0A1D8GI01"/>
<protein>
    <submittedName>
        <fullName evidence="2">Chloramphenicol acetyltransferase</fullName>
    </submittedName>
</protein>
<accession>A0A1D8GI01</accession>
<dbReference type="OrthoDB" id="9801766at2"/>